<dbReference type="Gene3D" id="1.10.8.930">
    <property type="entry name" value="Protein of unknown function DUF1465"/>
    <property type="match status" value="1"/>
</dbReference>
<dbReference type="PATRIC" id="fig|543877.4.peg.249"/>
<dbReference type="KEGG" id="amx:AM2010_248"/>
<dbReference type="Pfam" id="PF07323">
    <property type="entry name" value="DUF1465"/>
    <property type="match status" value="1"/>
</dbReference>
<dbReference type="AlphaFoldDB" id="A0A0G3X567"/>
<protein>
    <submittedName>
        <fullName evidence="1">Putative transcriptional regulator, AraC family protein</fullName>
    </submittedName>
</protein>
<dbReference type="Proteomes" id="UP000037643">
    <property type="component" value="Chromosome"/>
</dbReference>
<organism evidence="1 2">
    <name type="scientific">Pelagerythrobacter marensis</name>
    <dbReference type="NCBI Taxonomy" id="543877"/>
    <lineage>
        <taxon>Bacteria</taxon>
        <taxon>Pseudomonadati</taxon>
        <taxon>Pseudomonadota</taxon>
        <taxon>Alphaproteobacteria</taxon>
        <taxon>Sphingomonadales</taxon>
        <taxon>Erythrobacteraceae</taxon>
        <taxon>Pelagerythrobacter</taxon>
    </lineage>
</organism>
<dbReference type="STRING" id="543877.AM2010_248"/>
<proteinExistence type="predicted"/>
<gene>
    <name evidence="1" type="ORF">AM2010_248</name>
</gene>
<dbReference type="EMBL" id="CP011805">
    <property type="protein sequence ID" value="AKM06337.1"/>
    <property type="molecule type" value="Genomic_DNA"/>
</dbReference>
<evidence type="ECO:0000313" key="2">
    <source>
        <dbReference type="Proteomes" id="UP000037643"/>
    </source>
</evidence>
<accession>A0A0G3X567</accession>
<evidence type="ECO:0000313" key="1">
    <source>
        <dbReference type="EMBL" id="AKM06337.1"/>
    </source>
</evidence>
<reference evidence="1 2" key="1">
    <citation type="submission" date="2015-06" db="EMBL/GenBank/DDBJ databases">
        <authorList>
            <person name="Kim K.M."/>
        </authorList>
    </citation>
    <scope>NUCLEOTIDE SEQUENCE [LARGE SCALE GENOMIC DNA]</scope>
    <source>
        <strain evidence="1 2">KCTC 22370</strain>
    </source>
</reference>
<sequence>MHGDWRGARHCVSAIRAMGTHADISQAIIEALYEEALMLADDVRATFDLSHNHLPAHENDFARIALSVEGLRTTTRMMHALAWLLNRRAYFRGEMSEFQLRRHGTLPPDRPADPDNLDYLSPRIRELIGVSEMLHARIARLDQAWRDSFEMRPAAVLRLRERLDRAVGEI</sequence>
<dbReference type="InterPro" id="IPR010848">
    <property type="entry name" value="DUF1465"/>
</dbReference>
<keyword evidence="2" id="KW-1185">Reference proteome</keyword>
<name>A0A0G3X567_9SPHN</name>
<dbReference type="InterPro" id="IPR038301">
    <property type="entry name" value="AraC-like_sf"/>
</dbReference>